<evidence type="ECO:0000256" key="4">
    <source>
        <dbReference type="ARBA" id="ARBA00022840"/>
    </source>
</evidence>
<dbReference type="GO" id="GO:0016874">
    <property type="term" value="F:ligase activity"/>
    <property type="evidence" value="ECO:0007669"/>
    <property type="project" value="UniProtKB-KW"/>
</dbReference>
<dbReference type="CDD" id="cd06850">
    <property type="entry name" value="biotinyl_domain"/>
    <property type="match status" value="1"/>
</dbReference>
<name>A0A9W8NLY3_9PEZI</name>
<reference evidence="9" key="1">
    <citation type="submission" date="2022-07" db="EMBL/GenBank/DDBJ databases">
        <title>Genome Sequence of Xylaria arbuscula.</title>
        <authorList>
            <person name="Buettner E."/>
        </authorList>
    </citation>
    <scope>NUCLEOTIDE SEQUENCE</scope>
    <source>
        <strain evidence="9">VT107</strain>
    </source>
</reference>
<dbReference type="PANTHER" id="PTHR45007:SF1">
    <property type="entry name" value="CARBOXYLASE, PUTATIVE (AFU_ORTHOLOGUE AFUA_5G07570)-RELATED"/>
    <property type="match status" value="1"/>
</dbReference>
<evidence type="ECO:0000256" key="5">
    <source>
        <dbReference type="ARBA" id="ARBA00023267"/>
    </source>
</evidence>
<dbReference type="SUPFAM" id="SSF51246">
    <property type="entry name" value="Rudiment single hybrid motif"/>
    <property type="match status" value="1"/>
</dbReference>
<dbReference type="InterPro" id="IPR011761">
    <property type="entry name" value="ATP-grasp"/>
</dbReference>
<evidence type="ECO:0000259" key="8">
    <source>
        <dbReference type="PROSITE" id="PS50979"/>
    </source>
</evidence>
<dbReference type="InterPro" id="IPR011764">
    <property type="entry name" value="Biotin_carboxylation_dom"/>
</dbReference>
<dbReference type="VEuPathDB" id="FungiDB:F4678DRAFT_481456"/>
<protein>
    <submittedName>
        <fullName evidence="9">Uncharacterized protein</fullName>
    </submittedName>
</protein>
<keyword evidence="2" id="KW-0436">Ligase</keyword>
<comment type="cofactor">
    <cofactor evidence="1">
        <name>biotin</name>
        <dbReference type="ChEBI" id="CHEBI:57586"/>
    </cofactor>
</comment>
<accession>A0A9W8NLY3</accession>
<keyword evidence="10" id="KW-1185">Reference proteome</keyword>
<dbReference type="SMART" id="SM00878">
    <property type="entry name" value="Biotin_carb_C"/>
    <property type="match status" value="1"/>
</dbReference>
<organism evidence="9 10">
    <name type="scientific">Xylaria arbuscula</name>
    <dbReference type="NCBI Taxonomy" id="114810"/>
    <lineage>
        <taxon>Eukaryota</taxon>
        <taxon>Fungi</taxon>
        <taxon>Dikarya</taxon>
        <taxon>Ascomycota</taxon>
        <taxon>Pezizomycotina</taxon>
        <taxon>Sordariomycetes</taxon>
        <taxon>Xylariomycetidae</taxon>
        <taxon>Xylariales</taxon>
        <taxon>Xylariaceae</taxon>
        <taxon>Xylaria</taxon>
    </lineage>
</organism>
<evidence type="ECO:0000256" key="3">
    <source>
        <dbReference type="ARBA" id="ARBA00022741"/>
    </source>
</evidence>
<keyword evidence="4 6" id="KW-0067">ATP-binding</keyword>
<dbReference type="PROSITE" id="PS00867">
    <property type="entry name" value="CPSASE_2"/>
    <property type="match status" value="1"/>
</dbReference>
<dbReference type="FunFam" id="3.30.1490.20:FF:000003">
    <property type="entry name" value="acetyl-CoA carboxylase isoform X1"/>
    <property type="match status" value="1"/>
</dbReference>
<dbReference type="InterPro" id="IPR005481">
    <property type="entry name" value="BC-like_N"/>
</dbReference>
<dbReference type="InterPro" id="IPR000089">
    <property type="entry name" value="Biotin_lipoyl"/>
</dbReference>
<dbReference type="PROSITE" id="PS50979">
    <property type="entry name" value="BC"/>
    <property type="match status" value="1"/>
</dbReference>
<dbReference type="GO" id="GO:0046872">
    <property type="term" value="F:metal ion binding"/>
    <property type="evidence" value="ECO:0007669"/>
    <property type="project" value="InterPro"/>
</dbReference>
<dbReference type="EMBL" id="JANPWZ010000173">
    <property type="protein sequence ID" value="KAJ3578758.1"/>
    <property type="molecule type" value="Genomic_DNA"/>
</dbReference>
<gene>
    <name evidence="9" type="ORF">NPX13_g1805</name>
</gene>
<dbReference type="AlphaFoldDB" id="A0A9W8NLY3"/>
<dbReference type="InterPro" id="IPR005479">
    <property type="entry name" value="CPAse_ATP-bd"/>
</dbReference>
<proteinExistence type="predicted"/>
<evidence type="ECO:0000256" key="2">
    <source>
        <dbReference type="ARBA" id="ARBA00022598"/>
    </source>
</evidence>
<feature type="domain" description="ATP-grasp" evidence="7">
    <location>
        <begin position="191"/>
        <end position="386"/>
    </location>
</feature>
<dbReference type="GO" id="GO:0005524">
    <property type="term" value="F:ATP binding"/>
    <property type="evidence" value="ECO:0007669"/>
    <property type="project" value="UniProtKB-UniRule"/>
</dbReference>
<comment type="caution">
    <text evidence="9">The sequence shown here is derived from an EMBL/GenBank/DDBJ whole genome shotgun (WGS) entry which is preliminary data.</text>
</comment>
<dbReference type="Pfam" id="PF00364">
    <property type="entry name" value="Biotin_lipoyl"/>
    <property type="match status" value="1"/>
</dbReference>
<dbReference type="InterPro" id="IPR005482">
    <property type="entry name" value="Biotin_COase_C"/>
</dbReference>
<dbReference type="PROSITE" id="PS50975">
    <property type="entry name" value="ATP_GRASP"/>
    <property type="match status" value="1"/>
</dbReference>
<dbReference type="InterPro" id="IPR016185">
    <property type="entry name" value="PreATP-grasp_dom_sf"/>
</dbReference>
<dbReference type="Proteomes" id="UP001148614">
    <property type="component" value="Unassembled WGS sequence"/>
</dbReference>
<evidence type="ECO:0000313" key="10">
    <source>
        <dbReference type="Proteomes" id="UP001148614"/>
    </source>
</evidence>
<keyword evidence="3 6" id="KW-0547">Nucleotide-binding</keyword>
<dbReference type="InterPro" id="IPR011054">
    <property type="entry name" value="Rudment_hybrid_motif"/>
</dbReference>
<evidence type="ECO:0000256" key="6">
    <source>
        <dbReference type="PROSITE-ProRule" id="PRU00409"/>
    </source>
</evidence>
<evidence type="ECO:0000313" key="9">
    <source>
        <dbReference type="EMBL" id="KAJ3578758.1"/>
    </source>
</evidence>
<feature type="domain" description="Biotin carboxylation" evidence="8">
    <location>
        <begin position="76"/>
        <end position="524"/>
    </location>
</feature>
<dbReference type="Pfam" id="PF00289">
    <property type="entry name" value="Biotin_carb_N"/>
    <property type="match status" value="1"/>
</dbReference>
<dbReference type="PANTHER" id="PTHR45007">
    <property type="entry name" value="CARBOXYLASE, PUTATIVE (AFU_ORTHOLOGUE AFUA_5G07570)-RELATED"/>
    <property type="match status" value="1"/>
</dbReference>
<dbReference type="SUPFAM" id="SSF52440">
    <property type="entry name" value="PreATP-grasp domain"/>
    <property type="match status" value="1"/>
</dbReference>
<dbReference type="SUPFAM" id="SSF56059">
    <property type="entry name" value="Glutathione synthetase ATP-binding domain-like"/>
    <property type="match status" value="1"/>
</dbReference>
<dbReference type="Pfam" id="PF02785">
    <property type="entry name" value="Biotin_carb_C"/>
    <property type="match status" value="1"/>
</dbReference>
<dbReference type="Gene3D" id="3.30.470.20">
    <property type="entry name" value="ATP-grasp fold, B domain"/>
    <property type="match status" value="1"/>
</dbReference>
<evidence type="ECO:0000256" key="1">
    <source>
        <dbReference type="ARBA" id="ARBA00001953"/>
    </source>
</evidence>
<dbReference type="Gene3D" id="2.40.50.100">
    <property type="match status" value="1"/>
</dbReference>
<dbReference type="Pfam" id="PF02786">
    <property type="entry name" value="CPSase_L_D2"/>
    <property type="match status" value="1"/>
</dbReference>
<sequence>MRTNRKYPRVTRYNCPRTAGPGLEAPDTCTSSEQRVKIHVYAKSHWTVYQSLQGVRSARTYCPVDLPLRLHRLPTYAVVSWAIIKGEIAKRIIDCARELTIETFALVTASDTSHALSAAHILPIASSASYLDIDSLIEISKQHKVDAVHPGYGFLSESADFAQRMWTEAGVIVVGPGWDILRKTGHKLAAKSLAQGCKIPTLPAMEIPILDLEGIRNFVKKAGYPVMLKAVDGGGGKGIRLVRQESDLENAMKRAIAESPSHRIFVEKAVVDGFRHIEVQIIGDGSGEVRHLWERECSIQRRYQKIIEQAPSTIKDRAFVGKIIEAAINMARNIQYLSLGTFEFLANADRGEFFFLEVNPRLQVEHTVTECIALVDLVKIQLEIAQGASLAETELKHVPSEILQVPKLHSIQLRLTAEDPQRDWTLSIGKVEAFSLPTGHGVRIDTHLTHRQSVIIGADFDSLLTKIIVTGGNQHVATSKCRRALDDSWIGGVKTNIDILRAIVAHNDFALSSCDTSWLERNINKLLPSAVEISRGITNQQQEASRIMQDEHQAPSQFSNGMGSTVLLRKGDAWALKLTTPRAVEETHHIKLTRVVRNEFPSSFKADIEYTHANSRVPQTYNLEATGSNASSASVVAAGRHRRGDANNPLHVVVPFPGKLVELCVDEGDEIQPGQVVCVVQQMKMELEIRANRGGRVKWVTEAQDGEDIAEGTLAVELEDLQNADRAKALL</sequence>
<dbReference type="InterPro" id="IPR011053">
    <property type="entry name" value="Single_hybrid_motif"/>
</dbReference>
<keyword evidence="5" id="KW-0092">Biotin</keyword>
<dbReference type="SUPFAM" id="SSF51230">
    <property type="entry name" value="Single hybrid motif"/>
    <property type="match status" value="1"/>
</dbReference>
<evidence type="ECO:0000259" key="7">
    <source>
        <dbReference type="PROSITE" id="PS50975"/>
    </source>
</evidence>